<keyword evidence="8" id="KW-1133">Transmembrane helix</keyword>
<proteinExistence type="predicted"/>
<accession>A0A7J7KQR6</accession>
<keyword evidence="6 16" id="KW-0732">Signal</keyword>
<evidence type="ECO:0000256" key="6">
    <source>
        <dbReference type="ARBA" id="ARBA00022729"/>
    </source>
</evidence>
<feature type="region of interest" description="Disordered" evidence="15">
    <location>
        <begin position="558"/>
        <end position="766"/>
    </location>
</feature>
<dbReference type="PANTHER" id="PTHR15136:SF5">
    <property type="entry name" value="STROMAL INTERACTION MOLECULE HOMOLOG"/>
    <property type="match status" value="1"/>
</dbReference>
<feature type="compositionally biased region" description="Polar residues" evidence="15">
    <location>
        <begin position="70"/>
        <end position="85"/>
    </location>
</feature>
<feature type="chain" id="PRO_5029676753" evidence="16">
    <location>
        <begin position="24"/>
        <end position="798"/>
    </location>
</feature>
<keyword evidence="1" id="KW-0813">Transport</keyword>
<keyword evidence="5" id="KW-0479">Metal-binding</keyword>
<keyword evidence="2" id="KW-0597">Phosphoprotein</keyword>
<sequence>MSVLTSPQFTLLVILLASSHCQTEEGVTSHTPSPTTVHPPETGKYATQHRTSHKGTNQPDKTNKPPTYPPSLSRTNSRTQKSDGSCYQGDIVCEKDRLGYEAIATLHHQMDDDENGDIDLEESAEFLREELQSQWSDDRSKKFHMNDTHITINDLWGLWKNSSVHNWTVDQVVQWLTHDVELPQYSDAFRINVVDGCTLPRIAVNNLNFVSNILGIKNLVHKQKLANKATDVVLFGPPKSRHNWLKDVALIAVSVTAAGGLWFAYRQHKRLELTVAKTMADMDSLAKSEEALKELQVKLKREELEKRQHIQHKEKLEEQMKSDISEARREALKLKLTKEQTETQLSQMKETMAELEQTKKALIVAQKELEVRSSLTPVVELQKWLQITYELELKAYNEQKSLAEQQLFNAKDSCERLRKKKQALFGSLRMAHSGYIDETEHMIVSARKALENVKHDLAERQYRWQQIEGMCHFSIMSNPGIEHLIHSTGHTDLYKHCHGGKLLDATSSNDLDEFEDRPPAYVTAVAAMQCNGHRVFGRRRSSDSLLAAYSSQRLLKCSKSGGTLPKPETNSVKNLAKVPNTVEGGSSRASVDHPQASSIAQSPVRLGLAAAAGNDSDNSSSPPPTKFNLDSDDQDSSSTSSNDVTSNIPPLPTRPPLQRAMEISSPPDAMSVCSEQASSVSSVENLNLRARSQTSDSANRHRPKSRAKTINSPLASDTSVSAVSNPTLSNKNGLSGNSMKRSYTTPEARSSKCSSVEMSSPTPVTSSLTPLLPCCIGRLAPNLTPLLALVLKMASRFA</sequence>
<evidence type="ECO:0000313" key="18">
    <source>
        <dbReference type="EMBL" id="KAF6040529.1"/>
    </source>
</evidence>
<evidence type="ECO:0000256" key="1">
    <source>
        <dbReference type="ARBA" id="ARBA00022448"/>
    </source>
</evidence>
<dbReference type="Proteomes" id="UP000593567">
    <property type="component" value="Unassembled WGS sequence"/>
</dbReference>
<evidence type="ECO:0000256" key="16">
    <source>
        <dbReference type="SAM" id="SignalP"/>
    </source>
</evidence>
<organism evidence="18 19">
    <name type="scientific">Bugula neritina</name>
    <name type="common">Brown bryozoan</name>
    <name type="synonym">Sertularia neritina</name>
    <dbReference type="NCBI Taxonomy" id="10212"/>
    <lineage>
        <taxon>Eukaryota</taxon>
        <taxon>Metazoa</taxon>
        <taxon>Spiralia</taxon>
        <taxon>Lophotrochozoa</taxon>
        <taxon>Bryozoa</taxon>
        <taxon>Gymnolaemata</taxon>
        <taxon>Cheilostomatida</taxon>
        <taxon>Flustrina</taxon>
        <taxon>Buguloidea</taxon>
        <taxon>Bugulidae</taxon>
        <taxon>Bugula</taxon>
    </lineage>
</organism>
<dbReference type="AlphaFoldDB" id="A0A7J7KQR6"/>
<dbReference type="InterPro" id="IPR057835">
    <property type="entry name" value="EF-hand_STIM1/2"/>
</dbReference>
<dbReference type="GO" id="GO:0005783">
    <property type="term" value="C:endoplasmic reticulum"/>
    <property type="evidence" value="ECO:0007669"/>
    <property type="project" value="TreeGrafter"/>
</dbReference>
<evidence type="ECO:0000256" key="5">
    <source>
        <dbReference type="ARBA" id="ARBA00022723"/>
    </source>
</evidence>
<comment type="caution">
    <text evidence="18">The sequence shown here is derived from an EMBL/GenBank/DDBJ whole genome shotgun (WGS) entry which is preliminary data.</text>
</comment>
<evidence type="ECO:0000256" key="4">
    <source>
        <dbReference type="ARBA" id="ARBA00022692"/>
    </source>
</evidence>
<feature type="compositionally biased region" description="Low complexity" evidence="15">
    <location>
        <begin position="636"/>
        <end position="647"/>
    </location>
</feature>
<dbReference type="GO" id="GO:0006874">
    <property type="term" value="P:intracellular calcium ion homeostasis"/>
    <property type="evidence" value="ECO:0007669"/>
    <property type="project" value="TreeGrafter"/>
</dbReference>
<dbReference type="SMART" id="SM00454">
    <property type="entry name" value="SAM"/>
    <property type="match status" value="1"/>
</dbReference>
<keyword evidence="10" id="KW-0406">Ion transport</keyword>
<dbReference type="SUPFAM" id="SSF47769">
    <property type="entry name" value="SAM/Pointed domain"/>
    <property type="match status" value="1"/>
</dbReference>
<evidence type="ECO:0000256" key="7">
    <source>
        <dbReference type="ARBA" id="ARBA00022837"/>
    </source>
</evidence>
<evidence type="ECO:0000256" key="3">
    <source>
        <dbReference type="ARBA" id="ARBA00022568"/>
    </source>
</evidence>
<keyword evidence="3" id="KW-0109">Calcium transport</keyword>
<dbReference type="InterPro" id="IPR013761">
    <property type="entry name" value="SAM/pointed_sf"/>
</dbReference>
<evidence type="ECO:0000256" key="14">
    <source>
        <dbReference type="SAM" id="Coils"/>
    </source>
</evidence>
<dbReference type="CDD" id="cd11722">
    <property type="entry name" value="SOAR"/>
    <property type="match status" value="1"/>
</dbReference>
<protein>
    <submittedName>
        <fullName evidence="18">STIM2</fullName>
    </submittedName>
</protein>
<evidence type="ECO:0000259" key="17">
    <source>
        <dbReference type="PROSITE" id="PS50105"/>
    </source>
</evidence>
<dbReference type="GO" id="GO:0051049">
    <property type="term" value="P:regulation of transport"/>
    <property type="evidence" value="ECO:0007669"/>
    <property type="project" value="UniProtKB-ARBA"/>
</dbReference>
<dbReference type="Gene3D" id="1.10.150.50">
    <property type="entry name" value="Transcription Factor, Ets-1"/>
    <property type="match status" value="1"/>
</dbReference>
<dbReference type="GO" id="GO:0005886">
    <property type="term" value="C:plasma membrane"/>
    <property type="evidence" value="ECO:0007669"/>
    <property type="project" value="TreeGrafter"/>
</dbReference>
<evidence type="ECO:0000256" key="9">
    <source>
        <dbReference type="ARBA" id="ARBA00023054"/>
    </source>
</evidence>
<dbReference type="PANTHER" id="PTHR15136">
    <property type="entry name" value="STROMAL INTERACTION MOLECULE HOMOLOG"/>
    <property type="match status" value="1"/>
</dbReference>
<dbReference type="Gene3D" id="1.10.238.180">
    <property type="match status" value="1"/>
</dbReference>
<gene>
    <name evidence="18" type="ORF">EB796_001166</name>
</gene>
<dbReference type="EMBL" id="VXIV02000135">
    <property type="protein sequence ID" value="KAF6040529.1"/>
    <property type="molecule type" value="Genomic_DNA"/>
</dbReference>
<dbReference type="GO" id="GO:0005509">
    <property type="term" value="F:calcium ion binding"/>
    <property type="evidence" value="ECO:0007669"/>
    <property type="project" value="TreeGrafter"/>
</dbReference>
<evidence type="ECO:0000256" key="15">
    <source>
        <dbReference type="SAM" id="MobiDB-lite"/>
    </source>
</evidence>
<dbReference type="GO" id="GO:0005246">
    <property type="term" value="F:calcium channel regulator activity"/>
    <property type="evidence" value="ECO:0007669"/>
    <property type="project" value="InterPro"/>
</dbReference>
<evidence type="ECO:0000313" key="19">
    <source>
        <dbReference type="Proteomes" id="UP000593567"/>
    </source>
</evidence>
<dbReference type="OrthoDB" id="9986177at2759"/>
<dbReference type="InterPro" id="IPR001660">
    <property type="entry name" value="SAM"/>
</dbReference>
<feature type="signal peptide" evidence="16">
    <location>
        <begin position="1"/>
        <end position="23"/>
    </location>
</feature>
<dbReference type="FunFam" id="1.10.238.180:FF:000001">
    <property type="entry name" value="Stromal interaction molecule 1"/>
    <property type="match status" value="1"/>
</dbReference>
<evidence type="ECO:0000256" key="13">
    <source>
        <dbReference type="ARBA" id="ARBA00046288"/>
    </source>
</evidence>
<feature type="compositionally biased region" description="Polar residues" evidence="15">
    <location>
        <begin position="708"/>
        <end position="758"/>
    </location>
</feature>
<reference evidence="18" key="1">
    <citation type="submission" date="2020-06" db="EMBL/GenBank/DDBJ databases">
        <title>Draft genome of Bugula neritina, a colonial animal packing powerful symbionts and potential medicines.</title>
        <authorList>
            <person name="Rayko M."/>
        </authorList>
    </citation>
    <scope>NUCLEOTIDE SEQUENCE [LARGE SCALE GENOMIC DNA]</scope>
    <source>
        <strain evidence="18">Kwan_BN1</strain>
    </source>
</reference>
<dbReference type="Pfam" id="PF00536">
    <property type="entry name" value="SAM_1"/>
    <property type="match status" value="1"/>
</dbReference>
<keyword evidence="7" id="KW-0106">Calcium</keyword>
<evidence type="ECO:0000256" key="10">
    <source>
        <dbReference type="ARBA" id="ARBA00023065"/>
    </source>
</evidence>
<dbReference type="Gene3D" id="1.10.287.3550">
    <property type="match status" value="1"/>
</dbReference>
<evidence type="ECO:0000256" key="2">
    <source>
        <dbReference type="ARBA" id="ARBA00022553"/>
    </source>
</evidence>
<dbReference type="Pfam" id="PF25578">
    <property type="entry name" value="EF-hand_STIM1"/>
    <property type="match status" value="1"/>
</dbReference>
<evidence type="ECO:0000256" key="12">
    <source>
        <dbReference type="ARBA" id="ARBA00023180"/>
    </source>
</evidence>
<dbReference type="Pfam" id="PF16533">
    <property type="entry name" value="SOAR"/>
    <property type="match status" value="1"/>
</dbReference>
<feature type="compositionally biased region" description="Polar residues" evidence="15">
    <location>
        <begin position="583"/>
        <end position="601"/>
    </location>
</feature>
<dbReference type="FunFam" id="1.10.150.50:FF:000009">
    <property type="entry name" value="Stromal interaction molecule 1"/>
    <property type="match status" value="1"/>
</dbReference>
<evidence type="ECO:0000256" key="8">
    <source>
        <dbReference type="ARBA" id="ARBA00022989"/>
    </source>
</evidence>
<name>A0A7J7KQR6_BUGNE</name>
<dbReference type="PROSITE" id="PS50105">
    <property type="entry name" value="SAM_DOMAIN"/>
    <property type="match status" value="1"/>
</dbReference>
<feature type="compositionally biased region" description="Low complexity" evidence="15">
    <location>
        <begin position="28"/>
        <end position="40"/>
    </location>
</feature>
<dbReference type="InterPro" id="IPR032393">
    <property type="entry name" value="SOAR_STIM1/2"/>
</dbReference>
<comment type="subcellular location">
    <subcellularLocation>
        <location evidence="13">Endomembrane system</location>
        <topology evidence="13">Single-pass type I membrane protein</topology>
    </subcellularLocation>
</comment>
<feature type="compositionally biased region" description="Low complexity" evidence="15">
    <location>
        <begin position="671"/>
        <end position="683"/>
    </location>
</feature>
<dbReference type="GO" id="GO:0002115">
    <property type="term" value="P:store-operated calcium entry"/>
    <property type="evidence" value="ECO:0007669"/>
    <property type="project" value="TreeGrafter"/>
</dbReference>
<feature type="domain" description="SAM" evidence="17">
    <location>
        <begin position="167"/>
        <end position="235"/>
    </location>
</feature>
<feature type="coiled-coil region" evidence="14">
    <location>
        <begin position="285"/>
        <end position="456"/>
    </location>
</feature>
<keyword evidence="9 14" id="KW-0175">Coiled coil</keyword>
<evidence type="ECO:0000256" key="11">
    <source>
        <dbReference type="ARBA" id="ARBA00023136"/>
    </source>
</evidence>
<feature type="region of interest" description="Disordered" evidence="15">
    <location>
        <begin position="25"/>
        <end position="86"/>
    </location>
</feature>
<keyword evidence="12" id="KW-0325">Glycoprotein</keyword>
<dbReference type="Gene3D" id="1.20.5.340">
    <property type="match status" value="1"/>
</dbReference>
<keyword evidence="11" id="KW-0472">Membrane</keyword>
<keyword evidence="19" id="KW-1185">Reference proteome</keyword>
<dbReference type="InterPro" id="IPR037608">
    <property type="entry name" value="STIM1/2"/>
</dbReference>
<feature type="compositionally biased region" description="Low complexity" evidence="15">
    <location>
        <begin position="606"/>
        <end position="620"/>
    </location>
</feature>
<keyword evidence="4" id="KW-0812">Transmembrane</keyword>